<reference evidence="4" key="1">
    <citation type="journal article" date="2019" name="Int. J. Syst. Evol. Microbiol.">
        <title>The Global Catalogue of Microorganisms (GCM) 10K type strain sequencing project: providing services to taxonomists for standard genome sequencing and annotation.</title>
        <authorList>
            <consortium name="The Broad Institute Genomics Platform"/>
            <consortium name="The Broad Institute Genome Sequencing Center for Infectious Disease"/>
            <person name="Wu L."/>
            <person name="Ma J."/>
        </authorList>
    </citation>
    <scope>NUCLEOTIDE SEQUENCE [LARGE SCALE GENOMIC DNA]</scope>
    <source>
        <strain evidence="4">CGMCC 1.12477</strain>
    </source>
</reference>
<comment type="caution">
    <text evidence="3">The sequence shown here is derived from an EMBL/GenBank/DDBJ whole genome shotgun (WGS) entry which is preliminary data.</text>
</comment>
<feature type="transmembrane region" description="Helical" evidence="2">
    <location>
        <begin position="12"/>
        <end position="36"/>
    </location>
</feature>
<keyword evidence="2" id="KW-0812">Transmembrane</keyword>
<evidence type="ECO:0000256" key="2">
    <source>
        <dbReference type="SAM" id="Phobius"/>
    </source>
</evidence>
<feature type="compositionally biased region" description="Low complexity" evidence="1">
    <location>
        <begin position="90"/>
        <end position="109"/>
    </location>
</feature>
<dbReference type="EMBL" id="JBHUGD010000001">
    <property type="protein sequence ID" value="MFD1945376.1"/>
    <property type="molecule type" value="Genomic_DNA"/>
</dbReference>
<evidence type="ECO:0000313" key="3">
    <source>
        <dbReference type="EMBL" id="MFD1945376.1"/>
    </source>
</evidence>
<dbReference type="Proteomes" id="UP001597351">
    <property type="component" value="Unassembled WGS sequence"/>
</dbReference>
<proteinExistence type="predicted"/>
<evidence type="ECO:0000256" key="1">
    <source>
        <dbReference type="SAM" id="MobiDB-lite"/>
    </source>
</evidence>
<keyword evidence="4" id="KW-1185">Reference proteome</keyword>
<feature type="compositionally biased region" description="Gly residues" evidence="1">
    <location>
        <begin position="122"/>
        <end position="146"/>
    </location>
</feature>
<protein>
    <submittedName>
        <fullName evidence="3">Uncharacterized protein</fullName>
    </submittedName>
</protein>
<keyword evidence="2" id="KW-1133">Transmembrane helix</keyword>
<organism evidence="3 4">
    <name type="scientific">Nocardioides aestuarii</name>
    <dbReference type="NCBI Taxonomy" id="252231"/>
    <lineage>
        <taxon>Bacteria</taxon>
        <taxon>Bacillati</taxon>
        <taxon>Actinomycetota</taxon>
        <taxon>Actinomycetes</taxon>
        <taxon>Propionibacteriales</taxon>
        <taxon>Nocardioidaceae</taxon>
        <taxon>Nocardioides</taxon>
    </lineage>
</organism>
<name>A0ABW4TIB3_9ACTN</name>
<dbReference type="RefSeq" id="WP_379189005.1">
    <property type="nucleotide sequence ID" value="NZ_JBHUGD010000001.1"/>
</dbReference>
<keyword evidence="2" id="KW-0472">Membrane</keyword>
<gene>
    <name evidence="3" type="ORF">ACFSDE_01125</name>
</gene>
<sequence>MNDSHRRPLFAYVLVTVAGAVIVAQGMAVTGFLPYFPGVPLERAGQDVVSRGQLLDESAVEPREGSGVAGEAGSGLRLVIDSNTFAAPAAPAAPEAPASAAPVPEPSGAIRSDLVGSTAAGPAGGGDQTGGKQGGAGGIAGDGPAFGGPPQAAPGADDDGTTGAGDGPQSSDGPEPHDVDHGAGGQGNHHGAAQPPRGPGNNNGHGHGADQDDPGRATGHDKPAKDKPGKDKPGKDKPGKDKPGKDKPGKDKPGKDKKNG</sequence>
<evidence type="ECO:0000313" key="4">
    <source>
        <dbReference type="Proteomes" id="UP001597351"/>
    </source>
</evidence>
<feature type="compositionally biased region" description="Low complexity" evidence="1">
    <location>
        <begin position="189"/>
        <end position="200"/>
    </location>
</feature>
<feature type="region of interest" description="Disordered" evidence="1">
    <location>
        <begin position="90"/>
        <end position="260"/>
    </location>
</feature>
<accession>A0ABW4TIB3</accession>
<feature type="compositionally biased region" description="Basic and acidic residues" evidence="1">
    <location>
        <begin position="207"/>
        <end position="260"/>
    </location>
</feature>